<dbReference type="InterPro" id="IPR006184">
    <property type="entry name" value="6PGdom_BS"/>
</dbReference>
<evidence type="ECO:0000256" key="8">
    <source>
        <dbReference type="ARBA" id="ARBA00023002"/>
    </source>
</evidence>
<feature type="binding site" description="in other chain" evidence="14">
    <location>
        <position position="193"/>
    </location>
    <ligand>
        <name>substrate</name>
        <note>ligand shared between dimeric partners</note>
    </ligand>
</feature>
<evidence type="ECO:0000256" key="9">
    <source>
        <dbReference type="ARBA" id="ARBA00023064"/>
    </source>
</evidence>
<feature type="binding site" evidence="15">
    <location>
        <begin position="77"/>
        <end position="79"/>
    </location>
    <ligand>
        <name>NADP(+)</name>
        <dbReference type="ChEBI" id="CHEBI:58349"/>
    </ligand>
</feature>
<dbReference type="STRING" id="225164.V4AME8"/>
<feature type="binding site" description="in other chain" evidence="14">
    <location>
        <position position="105"/>
    </location>
    <ligand>
        <name>substrate</name>
        <note>ligand shared between dimeric partners</note>
    </ligand>
</feature>
<feature type="binding site" description="in other chain" evidence="14">
    <location>
        <begin position="188"/>
        <end position="189"/>
    </location>
    <ligand>
        <name>substrate</name>
        <note>ligand shared between dimeric partners</note>
    </ligand>
</feature>
<dbReference type="SUPFAM" id="SSF51735">
    <property type="entry name" value="NAD(P)-binding Rossmann-fold domains"/>
    <property type="match status" value="1"/>
</dbReference>
<evidence type="ECO:0000313" key="19">
    <source>
        <dbReference type="Proteomes" id="UP000030746"/>
    </source>
</evidence>
<evidence type="ECO:0000256" key="1">
    <source>
        <dbReference type="ARBA" id="ARBA00002526"/>
    </source>
</evidence>
<dbReference type="PRINTS" id="PR00076">
    <property type="entry name" value="6PGDHDRGNASE"/>
</dbReference>
<dbReference type="AlphaFoldDB" id="V4AME8"/>
<dbReference type="PROSITE" id="PS00461">
    <property type="entry name" value="6PGD"/>
    <property type="match status" value="1"/>
</dbReference>
<keyword evidence="8 12" id="KW-0560">Oxidoreductase</keyword>
<dbReference type="SMART" id="SM01350">
    <property type="entry name" value="6PGD"/>
    <property type="match status" value="1"/>
</dbReference>
<dbReference type="Gene3D" id="1.10.1040.10">
    <property type="entry name" value="N-(1-d-carboxylethyl)-l-norvaline Dehydrogenase, domain 2"/>
    <property type="match status" value="1"/>
</dbReference>
<comment type="subunit">
    <text evidence="4 12">Homodimer.</text>
</comment>
<evidence type="ECO:0000256" key="3">
    <source>
        <dbReference type="ARBA" id="ARBA00008419"/>
    </source>
</evidence>
<comment type="function">
    <text evidence="1 12">Catalyzes the oxidative decarboxylation of 6-phosphogluconate to ribulose 5-phosphate and CO(2), with concomitant reduction of NADP to NADPH.</text>
</comment>
<dbReference type="InterPro" id="IPR006183">
    <property type="entry name" value="Pgluconate_DH"/>
</dbReference>
<comment type="similarity">
    <text evidence="3 12 16">Belongs to the 6-phosphogluconate dehydrogenase family.</text>
</comment>
<accession>V4AME8</accession>
<feature type="binding site" evidence="15">
    <location>
        <position position="105"/>
    </location>
    <ligand>
        <name>NADP(+)</name>
        <dbReference type="ChEBI" id="CHEBI:58349"/>
    </ligand>
</feature>
<dbReference type="OrthoDB" id="434986at2759"/>
<dbReference type="GO" id="GO:0006098">
    <property type="term" value="P:pentose-phosphate shunt"/>
    <property type="evidence" value="ECO:0007669"/>
    <property type="project" value="UniProtKB-UniPathway"/>
</dbReference>
<evidence type="ECO:0000256" key="4">
    <source>
        <dbReference type="ARBA" id="ARBA00011738"/>
    </source>
</evidence>
<protein>
    <recommendedName>
        <fullName evidence="6 12">6-phosphogluconate dehydrogenase, decarboxylating</fullName>
        <ecNumber evidence="5 12">1.1.1.44</ecNumber>
    </recommendedName>
</protein>
<evidence type="ECO:0000256" key="7">
    <source>
        <dbReference type="ARBA" id="ARBA00022857"/>
    </source>
</evidence>
<sequence>MSEGKADIALIGLAVMGQNLILNMNDHGFTVVAYNRTVEKVERFLKNEAKGTKIIGAKSIEEMVKLLKKPRRVMLLVKAGKPVDDFIDQLVPYLEKGDIMIDGGNSDYTDTNRRCNALSGKGLLFIGSGVSGGEDGARYGPSLMPGGNPQAWPAIKEIFQSISAKVGKEPCCDWVGEEGAGHFVKMVHNGIEYGDMQLCCEAYHLMKDALGLTHPEMTKAFDEWNKGELESFLIEITRDILQFKDKDGDYLVEKIRDTAGQKGTGKWTAISSLEFGVPVTLIGEAVFARCLSSLKEERIQASKHISGPKETKYKGDKQSFIEDIRKALYASKIVSYAQGFMLMREAAKEFKWELNFGSIALMWRGGCIIRSVFLGNIKQAYDKNPELSNLLLDQFFMNEVQKCQESWRKVVATAVTLGIPTPAFSTALAFFDGYRSERLPANLIQAQRDYFGAHTYELLSKPGEFVHNNWTGHGGTVSSSTYHV</sequence>
<reference evidence="18 19" key="1">
    <citation type="journal article" date="2013" name="Nature">
        <title>Insights into bilaterian evolution from three spiralian genomes.</title>
        <authorList>
            <person name="Simakov O."/>
            <person name="Marletaz F."/>
            <person name="Cho S.J."/>
            <person name="Edsinger-Gonzales E."/>
            <person name="Havlak P."/>
            <person name="Hellsten U."/>
            <person name="Kuo D.H."/>
            <person name="Larsson T."/>
            <person name="Lv J."/>
            <person name="Arendt D."/>
            <person name="Savage R."/>
            <person name="Osoegawa K."/>
            <person name="de Jong P."/>
            <person name="Grimwood J."/>
            <person name="Chapman J.A."/>
            <person name="Shapiro H."/>
            <person name="Aerts A."/>
            <person name="Otillar R.P."/>
            <person name="Terry A.Y."/>
            <person name="Boore J.L."/>
            <person name="Grigoriev I.V."/>
            <person name="Lindberg D.R."/>
            <person name="Seaver E.C."/>
            <person name="Weisblat D.A."/>
            <person name="Putnam N.H."/>
            <person name="Rokhsar D.S."/>
        </authorList>
    </citation>
    <scope>NUCLEOTIDE SEQUENCE [LARGE SCALE GENOMIC DNA]</scope>
</reference>
<dbReference type="GO" id="GO:0050661">
    <property type="term" value="F:NADP binding"/>
    <property type="evidence" value="ECO:0007669"/>
    <property type="project" value="InterPro"/>
</dbReference>
<dbReference type="FunFam" id="3.40.50.720:FF:000007">
    <property type="entry name" value="6-phosphogluconate dehydrogenase, decarboxylating"/>
    <property type="match status" value="1"/>
</dbReference>
<evidence type="ECO:0000259" key="17">
    <source>
        <dbReference type="SMART" id="SM01350"/>
    </source>
</evidence>
<feature type="domain" description="6-phosphogluconate dehydrogenase C-terminal" evidence="17">
    <location>
        <begin position="181"/>
        <end position="471"/>
    </location>
</feature>
<evidence type="ECO:0000313" key="18">
    <source>
        <dbReference type="EMBL" id="ESO94806.1"/>
    </source>
</evidence>
<dbReference type="SUPFAM" id="SSF48179">
    <property type="entry name" value="6-phosphogluconate dehydrogenase C-terminal domain-like"/>
    <property type="match status" value="1"/>
</dbReference>
<dbReference type="InterPro" id="IPR008927">
    <property type="entry name" value="6-PGluconate_DH-like_C_sf"/>
</dbReference>
<dbReference type="GO" id="GO:0019521">
    <property type="term" value="P:D-gluconate metabolic process"/>
    <property type="evidence" value="ECO:0007669"/>
    <property type="project" value="UniProtKB-KW"/>
</dbReference>
<dbReference type="HOGENOM" id="CLU_024540_4_2_1"/>
<gene>
    <name evidence="18" type="ORF">LOTGIDRAFT_150160</name>
</gene>
<evidence type="ECO:0000256" key="12">
    <source>
        <dbReference type="PIRNR" id="PIRNR000109"/>
    </source>
</evidence>
<feature type="binding site" description="in other chain" evidence="14">
    <location>
        <begin position="131"/>
        <end position="133"/>
    </location>
    <ligand>
        <name>substrate</name>
        <note>ligand shared between dimeric partners</note>
    </ligand>
</feature>
<feature type="active site" description="Proton acceptor" evidence="13">
    <location>
        <position position="185"/>
    </location>
</feature>
<name>V4AME8_LOTGI</name>
<feature type="binding site" evidence="14">
    <location>
        <position position="454"/>
    </location>
    <ligand>
        <name>substrate</name>
        <note>ligand shared between dimeric partners</note>
    </ligand>
</feature>
<dbReference type="InterPro" id="IPR006113">
    <property type="entry name" value="6PGDH_Gnd/GntZ"/>
</dbReference>
<feature type="binding site" description="in other chain" evidence="14">
    <location>
        <position position="262"/>
    </location>
    <ligand>
        <name>substrate</name>
        <note>ligand shared between dimeric partners</note>
    </ligand>
</feature>
<evidence type="ECO:0000256" key="10">
    <source>
        <dbReference type="ARBA" id="ARBA00023126"/>
    </source>
</evidence>
<dbReference type="Gene3D" id="3.40.50.720">
    <property type="entry name" value="NAD(P)-binding Rossmann-like Domain"/>
    <property type="match status" value="1"/>
</dbReference>
<dbReference type="PANTHER" id="PTHR11811">
    <property type="entry name" value="6-PHOSPHOGLUCONATE DEHYDROGENASE"/>
    <property type="match status" value="1"/>
</dbReference>
<dbReference type="KEGG" id="lgi:LOTGIDRAFT_150160"/>
<dbReference type="NCBIfam" id="TIGR00873">
    <property type="entry name" value="gnd"/>
    <property type="match status" value="1"/>
</dbReference>
<keyword evidence="7 12" id="KW-0521">NADP</keyword>
<dbReference type="FunFam" id="1.20.5.320:FF:000002">
    <property type="entry name" value="6-phosphogluconate dehydrogenase, decarboxylating"/>
    <property type="match status" value="1"/>
</dbReference>
<comment type="pathway">
    <text evidence="2 12 16">Carbohydrate degradation; pentose phosphate pathway; D-ribulose 5-phosphate from D-glucose 6-phosphate (oxidative stage): step 3/3.</text>
</comment>
<dbReference type="RefSeq" id="XP_009054547.1">
    <property type="nucleotide sequence ID" value="XM_009056299.1"/>
</dbReference>
<dbReference type="InterPro" id="IPR013328">
    <property type="entry name" value="6PGD_dom2"/>
</dbReference>
<organism evidence="18 19">
    <name type="scientific">Lottia gigantea</name>
    <name type="common">Giant owl limpet</name>
    <dbReference type="NCBI Taxonomy" id="225164"/>
    <lineage>
        <taxon>Eukaryota</taxon>
        <taxon>Metazoa</taxon>
        <taxon>Spiralia</taxon>
        <taxon>Lophotrochozoa</taxon>
        <taxon>Mollusca</taxon>
        <taxon>Gastropoda</taxon>
        <taxon>Patellogastropoda</taxon>
        <taxon>Lottioidea</taxon>
        <taxon>Lottiidae</taxon>
        <taxon>Lottia</taxon>
    </lineage>
</organism>
<feature type="binding site" evidence="14">
    <location>
        <position position="448"/>
    </location>
    <ligand>
        <name>substrate</name>
        <note>ligand shared between dimeric partners</note>
    </ligand>
</feature>
<dbReference type="GeneID" id="20235507"/>
<feature type="active site" description="Proton donor" evidence="13">
    <location>
        <position position="192"/>
    </location>
</feature>
<evidence type="ECO:0000256" key="13">
    <source>
        <dbReference type="PIRSR" id="PIRSR000109-1"/>
    </source>
</evidence>
<dbReference type="NCBIfam" id="NF006765">
    <property type="entry name" value="PRK09287.1"/>
    <property type="match status" value="1"/>
</dbReference>
<evidence type="ECO:0000256" key="6">
    <source>
        <dbReference type="ARBA" id="ARBA00018193"/>
    </source>
</evidence>
<evidence type="ECO:0000256" key="2">
    <source>
        <dbReference type="ARBA" id="ARBA00004874"/>
    </source>
</evidence>
<dbReference type="EMBL" id="KB201750">
    <property type="protein sequence ID" value="ESO94806.1"/>
    <property type="molecule type" value="Genomic_DNA"/>
</dbReference>
<dbReference type="InterPro" id="IPR006114">
    <property type="entry name" value="6PGDH_C"/>
</dbReference>
<evidence type="ECO:0000256" key="5">
    <source>
        <dbReference type="ARBA" id="ARBA00013011"/>
    </source>
</evidence>
<dbReference type="Pfam" id="PF03446">
    <property type="entry name" value="NAD_binding_2"/>
    <property type="match status" value="1"/>
</dbReference>
<evidence type="ECO:0000256" key="11">
    <source>
        <dbReference type="ARBA" id="ARBA00048640"/>
    </source>
</evidence>
<dbReference type="UniPathway" id="UPA00115">
    <property type="reaction ID" value="UER00410"/>
</dbReference>
<dbReference type="PIRSF" id="PIRSF000109">
    <property type="entry name" value="6PGD"/>
    <property type="match status" value="1"/>
</dbReference>
<dbReference type="Pfam" id="PF00393">
    <property type="entry name" value="6PGD"/>
    <property type="match status" value="1"/>
</dbReference>
<feature type="binding site" evidence="15">
    <location>
        <begin position="12"/>
        <end position="17"/>
    </location>
    <ligand>
        <name>NADP(+)</name>
        <dbReference type="ChEBI" id="CHEBI:58349"/>
    </ligand>
</feature>
<keyword evidence="9 16" id="KW-0311">Gluconate utilization</keyword>
<dbReference type="OMA" id="CVTHVGP"/>
<comment type="catalytic activity">
    <reaction evidence="11 12 16">
        <text>6-phospho-D-gluconate + NADP(+) = D-ribulose 5-phosphate + CO2 + NADPH</text>
        <dbReference type="Rhea" id="RHEA:10116"/>
        <dbReference type="ChEBI" id="CHEBI:16526"/>
        <dbReference type="ChEBI" id="CHEBI:57783"/>
        <dbReference type="ChEBI" id="CHEBI:58121"/>
        <dbReference type="ChEBI" id="CHEBI:58349"/>
        <dbReference type="ChEBI" id="CHEBI:58759"/>
        <dbReference type="EC" id="1.1.1.44"/>
    </reaction>
</comment>
<dbReference type="GO" id="GO:0004616">
    <property type="term" value="F:phosphogluconate dehydrogenase (decarboxylating) activity"/>
    <property type="evidence" value="ECO:0007669"/>
    <property type="project" value="UniProtKB-EC"/>
</dbReference>
<dbReference type="FunFam" id="1.10.1040.10:FF:000002">
    <property type="entry name" value="6-phosphogluconate dehydrogenase, decarboxylating"/>
    <property type="match status" value="1"/>
</dbReference>
<feature type="binding site" evidence="15">
    <location>
        <begin position="35"/>
        <end position="37"/>
    </location>
    <ligand>
        <name>NADP(+)</name>
        <dbReference type="ChEBI" id="CHEBI:58349"/>
    </ligand>
</feature>
<dbReference type="EC" id="1.1.1.44" evidence="5 12"/>
<dbReference type="CTD" id="20235507"/>
<proteinExistence type="inferred from homology"/>
<keyword evidence="10 12" id="KW-0570">Pentose shunt</keyword>
<evidence type="ECO:0000256" key="14">
    <source>
        <dbReference type="PIRSR" id="PIRSR000109-2"/>
    </source>
</evidence>
<dbReference type="InterPro" id="IPR036291">
    <property type="entry name" value="NAD(P)-bd_dom_sf"/>
</dbReference>
<dbReference type="InterPro" id="IPR006115">
    <property type="entry name" value="6PGDH_NADP-bd"/>
</dbReference>
<evidence type="ECO:0000256" key="15">
    <source>
        <dbReference type="PIRSR" id="PIRSR000109-3"/>
    </source>
</evidence>
<evidence type="ECO:0000256" key="16">
    <source>
        <dbReference type="RuleBase" id="RU000485"/>
    </source>
</evidence>
<keyword evidence="19" id="KW-1185">Reference proteome</keyword>
<feature type="binding site" description="in other chain" evidence="14">
    <location>
        <position position="289"/>
    </location>
    <ligand>
        <name>substrate</name>
        <note>ligand shared between dimeric partners</note>
    </ligand>
</feature>
<dbReference type="Gene3D" id="1.20.5.320">
    <property type="entry name" value="6-Phosphogluconate Dehydrogenase, domain 3"/>
    <property type="match status" value="1"/>
</dbReference>
<dbReference type="Proteomes" id="UP000030746">
    <property type="component" value="Unassembled WGS sequence"/>
</dbReference>